<feature type="repeat" description="RCC1" evidence="3">
    <location>
        <begin position="180"/>
        <end position="248"/>
    </location>
</feature>
<gene>
    <name evidence="6" type="ORF">GFSPODELE1_LOCUS3485</name>
</gene>
<evidence type="ECO:0000256" key="4">
    <source>
        <dbReference type="SAM" id="MobiDB-lite"/>
    </source>
</evidence>
<evidence type="ECO:0000259" key="5">
    <source>
        <dbReference type="Pfam" id="PF25390"/>
    </source>
</evidence>
<dbReference type="PANTHER" id="PTHR45982">
    <property type="entry name" value="REGULATOR OF CHROMOSOME CONDENSATION"/>
    <property type="match status" value="1"/>
</dbReference>
<proteinExistence type="predicted"/>
<dbReference type="SUPFAM" id="SSF50985">
    <property type="entry name" value="RCC1/BLIP-II"/>
    <property type="match status" value="1"/>
</dbReference>
<feature type="repeat" description="RCC1" evidence="3">
    <location>
        <begin position="115"/>
        <end position="179"/>
    </location>
</feature>
<dbReference type="Pfam" id="PF25390">
    <property type="entry name" value="WD40_RLD"/>
    <property type="match status" value="1"/>
</dbReference>
<dbReference type="PROSITE" id="PS00625">
    <property type="entry name" value="RCC1_1"/>
    <property type="match status" value="1"/>
</dbReference>
<feature type="repeat" description="RCC1" evidence="3">
    <location>
        <begin position="510"/>
        <end position="563"/>
    </location>
</feature>
<dbReference type="PANTHER" id="PTHR45982:SF1">
    <property type="entry name" value="REGULATOR OF CHROMOSOME CONDENSATION"/>
    <property type="match status" value="1"/>
</dbReference>
<keyword evidence="1" id="KW-0344">Guanine-nucleotide releasing factor</keyword>
<evidence type="ECO:0000256" key="2">
    <source>
        <dbReference type="ARBA" id="ARBA00022737"/>
    </source>
</evidence>
<feature type="repeat" description="RCC1" evidence="3">
    <location>
        <begin position="384"/>
        <end position="446"/>
    </location>
</feature>
<dbReference type="InterPro" id="IPR058923">
    <property type="entry name" value="RCC1-like_dom"/>
</dbReference>
<dbReference type="InterPro" id="IPR000408">
    <property type="entry name" value="Reg_chr_condens"/>
</dbReference>
<accession>A0ABP1CZZ2</accession>
<dbReference type="PROSITE" id="PS50012">
    <property type="entry name" value="RCC1_3"/>
    <property type="match status" value="6"/>
</dbReference>
<reference evidence="7" key="1">
    <citation type="submission" date="2024-04" db="EMBL/GenBank/DDBJ databases">
        <authorList>
            <person name="Shaw F."/>
            <person name="Minotto A."/>
        </authorList>
    </citation>
    <scope>NUCLEOTIDE SEQUENCE [LARGE SCALE GENOMIC DNA]</scope>
</reference>
<protein>
    <recommendedName>
        <fullName evidence="5">RCC1-like domain-containing protein</fullName>
    </recommendedName>
</protein>
<feature type="compositionally biased region" description="Low complexity" evidence="4">
    <location>
        <begin position="8"/>
        <end position="31"/>
    </location>
</feature>
<evidence type="ECO:0000256" key="3">
    <source>
        <dbReference type="PROSITE-ProRule" id="PRU00235"/>
    </source>
</evidence>
<feature type="region of interest" description="Disordered" evidence="4">
    <location>
        <begin position="1"/>
        <end position="98"/>
    </location>
</feature>
<evidence type="ECO:0000313" key="6">
    <source>
        <dbReference type="EMBL" id="CAL1701215.1"/>
    </source>
</evidence>
<name>A0ABP1CZZ2_9APHY</name>
<feature type="domain" description="RCC1-like" evidence="5">
    <location>
        <begin position="117"/>
        <end position="558"/>
    </location>
</feature>
<organism evidence="6 7">
    <name type="scientific">Somion occarium</name>
    <dbReference type="NCBI Taxonomy" id="3059160"/>
    <lineage>
        <taxon>Eukaryota</taxon>
        <taxon>Fungi</taxon>
        <taxon>Dikarya</taxon>
        <taxon>Basidiomycota</taxon>
        <taxon>Agaricomycotina</taxon>
        <taxon>Agaricomycetes</taxon>
        <taxon>Polyporales</taxon>
        <taxon>Cerrenaceae</taxon>
        <taxon>Somion</taxon>
    </lineage>
</organism>
<feature type="repeat" description="RCC1" evidence="3">
    <location>
        <begin position="327"/>
        <end position="383"/>
    </location>
</feature>
<dbReference type="Gene3D" id="2.130.10.30">
    <property type="entry name" value="Regulator of chromosome condensation 1/beta-lactamase-inhibitor protein II"/>
    <property type="match status" value="1"/>
</dbReference>
<evidence type="ECO:0000313" key="7">
    <source>
        <dbReference type="Proteomes" id="UP001497453"/>
    </source>
</evidence>
<keyword evidence="7" id="KW-1185">Reference proteome</keyword>
<sequence>MPPRRSSRAPASKAAPEPATKPAPKAASKPAVRGRSKTTKRPSSPENSPPPPAKRSRPLSKLPSNGVVPEAKPRVKALAKKAAAPRARKAAKPAGEPVPYFNALPTPAEHHRPAPHLFVWGAGNFGQFGMGPDILAEFDKPRKSTWVEKKIEEGAFGEEGAGLEAVAAGGLHTLFVDEKGTVWSCGTNDNAALGRVTADIPDPEKPGEVLDADTITSFPYPLDSLVEENFRAVRVAAGDSISAAISDKGELRVWGSFRVSTSMIRSLCLNLCFKQQAAEGALGFSESSAHQFLPAPILDLKSKPNNPEKFTAVAAGNNHLLVLTTHGNVYAWGAGEQGQLGRKVLERRKIHGTVPEKIVLGSRSRKAVVIGAGGYTSFAVDNQGSVWAWGLNNMGQAGTGFTSAAADSEVSRPQKVANLSKAELGDDETVVEIAGGEHHTLFLTSKGRVFACGRSEGGQLGLADDDEAFEDREFPGMLPEPALVTFPDGDDPIVHISAGIHNNLAVSKGGALYTWGTGPQGELGAGDETEVKTPKMIVRKEGGSWAAIAASCGGQHTLGLLKKKTS</sequence>
<dbReference type="PROSITE" id="PS00626">
    <property type="entry name" value="RCC1_2"/>
    <property type="match status" value="3"/>
</dbReference>
<dbReference type="EMBL" id="OZ037945">
    <property type="protein sequence ID" value="CAL1701215.1"/>
    <property type="molecule type" value="Genomic_DNA"/>
</dbReference>
<keyword evidence="2" id="KW-0677">Repeat</keyword>
<feature type="repeat" description="RCC1" evidence="3">
    <location>
        <begin position="447"/>
        <end position="509"/>
    </location>
</feature>
<dbReference type="PRINTS" id="PR00633">
    <property type="entry name" value="RCCNDNSATION"/>
</dbReference>
<dbReference type="Proteomes" id="UP001497453">
    <property type="component" value="Chromosome 2"/>
</dbReference>
<dbReference type="InterPro" id="IPR009091">
    <property type="entry name" value="RCC1/BLIP-II"/>
</dbReference>
<evidence type="ECO:0000256" key="1">
    <source>
        <dbReference type="ARBA" id="ARBA00022658"/>
    </source>
</evidence>
<dbReference type="InterPro" id="IPR051553">
    <property type="entry name" value="Ran_GTPase-activating"/>
</dbReference>